<dbReference type="InParanoid" id="T1G5Y8"/>
<proteinExistence type="predicted"/>
<dbReference type="HOGENOM" id="CLU_000680_22_5_1"/>
<evidence type="ECO:0000313" key="2">
    <source>
        <dbReference type="EnsemblMetazoa" id="HelroP85545"/>
    </source>
</evidence>
<dbReference type="CTD" id="20216485"/>
<organism evidence="2 3">
    <name type="scientific">Helobdella robusta</name>
    <name type="common">Californian leech</name>
    <dbReference type="NCBI Taxonomy" id="6412"/>
    <lineage>
        <taxon>Eukaryota</taxon>
        <taxon>Metazoa</taxon>
        <taxon>Spiralia</taxon>
        <taxon>Lophotrochozoa</taxon>
        <taxon>Annelida</taxon>
        <taxon>Clitellata</taxon>
        <taxon>Hirudinea</taxon>
        <taxon>Rhynchobdellida</taxon>
        <taxon>Glossiphoniidae</taxon>
        <taxon>Helobdella</taxon>
    </lineage>
</organism>
<dbReference type="AlphaFoldDB" id="T1G5Y8"/>
<reference evidence="3" key="1">
    <citation type="submission" date="2012-12" db="EMBL/GenBank/DDBJ databases">
        <authorList>
            <person name="Hellsten U."/>
            <person name="Grimwood J."/>
            <person name="Chapman J.A."/>
            <person name="Shapiro H."/>
            <person name="Aerts A."/>
            <person name="Otillar R.P."/>
            <person name="Terry A.Y."/>
            <person name="Boore J.L."/>
            <person name="Simakov O."/>
            <person name="Marletaz F."/>
            <person name="Cho S.-J."/>
            <person name="Edsinger-Gonzales E."/>
            <person name="Havlak P."/>
            <person name="Kuo D.-H."/>
            <person name="Larsson T."/>
            <person name="Lv J."/>
            <person name="Arendt D."/>
            <person name="Savage R."/>
            <person name="Osoegawa K."/>
            <person name="de Jong P."/>
            <person name="Lindberg D.R."/>
            <person name="Seaver E.C."/>
            <person name="Weisblat D.A."/>
            <person name="Putnam N.H."/>
            <person name="Grigoriev I.V."/>
            <person name="Rokhsar D.S."/>
        </authorList>
    </citation>
    <scope>NUCLEOTIDE SEQUENCE</scope>
</reference>
<protein>
    <submittedName>
        <fullName evidence="1 2">Uncharacterized protein</fullName>
    </submittedName>
</protein>
<dbReference type="PRINTS" id="PR01345">
    <property type="entry name" value="CERVTRCPTASE"/>
</dbReference>
<dbReference type="EMBL" id="AMQM01006324">
    <property type="status" value="NOT_ANNOTATED_CDS"/>
    <property type="molecule type" value="Genomic_DNA"/>
</dbReference>
<keyword evidence="3" id="KW-1185">Reference proteome</keyword>
<evidence type="ECO:0000313" key="1">
    <source>
        <dbReference type="EMBL" id="ESN97422.1"/>
    </source>
</evidence>
<sequence>YMIGHHVLTPADSFKNLGVIIDNQLNFNQHINDITHRASTRARLIIKCFTSKDKDLLTKAYCTYVRSLLEYCSPI</sequence>
<dbReference type="Proteomes" id="UP000015101">
    <property type="component" value="Unassembled WGS sequence"/>
</dbReference>
<reference evidence="1 3" key="2">
    <citation type="journal article" date="2013" name="Nature">
        <title>Insights into bilaterian evolution from three spiralian genomes.</title>
        <authorList>
            <person name="Simakov O."/>
            <person name="Marletaz F."/>
            <person name="Cho S.J."/>
            <person name="Edsinger-Gonzales E."/>
            <person name="Havlak P."/>
            <person name="Hellsten U."/>
            <person name="Kuo D.H."/>
            <person name="Larsson T."/>
            <person name="Lv J."/>
            <person name="Arendt D."/>
            <person name="Savage R."/>
            <person name="Osoegawa K."/>
            <person name="de Jong P."/>
            <person name="Grimwood J."/>
            <person name="Chapman J.A."/>
            <person name="Shapiro H."/>
            <person name="Aerts A."/>
            <person name="Otillar R.P."/>
            <person name="Terry A.Y."/>
            <person name="Boore J.L."/>
            <person name="Grigoriev I.V."/>
            <person name="Lindberg D.R."/>
            <person name="Seaver E.C."/>
            <person name="Weisblat D.A."/>
            <person name="Putnam N.H."/>
            <person name="Rokhsar D.S."/>
        </authorList>
    </citation>
    <scope>NUCLEOTIDE SEQUENCE</scope>
</reference>
<evidence type="ECO:0000313" key="3">
    <source>
        <dbReference type="Proteomes" id="UP000015101"/>
    </source>
</evidence>
<name>T1G5Y8_HELRO</name>
<accession>T1G5Y8</accession>
<gene>
    <name evidence="2" type="primary">20216485</name>
    <name evidence="1" type="ORF">HELRODRAFT_85545</name>
</gene>
<reference evidence="2" key="3">
    <citation type="submission" date="2015-06" db="UniProtKB">
        <authorList>
            <consortium name="EnsemblMetazoa"/>
        </authorList>
    </citation>
    <scope>IDENTIFICATION</scope>
</reference>
<dbReference type="KEGG" id="hro:HELRODRAFT_85545"/>
<dbReference type="OrthoDB" id="8064698at2759"/>
<dbReference type="EMBL" id="KB097379">
    <property type="protein sequence ID" value="ESN97422.1"/>
    <property type="molecule type" value="Genomic_DNA"/>
</dbReference>
<dbReference type="EnsemblMetazoa" id="HelroT85545">
    <property type="protein sequence ID" value="HelroP85545"/>
    <property type="gene ID" value="HelroG85545"/>
</dbReference>
<dbReference type="GeneID" id="20216485"/>
<dbReference type="RefSeq" id="XP_009024470.1">
    <property type="nucleotide sequence ID" value="XM_009026222.1"/>
</dbReference>